<feature type="compositionally biased region" description="Polar residues" evidence="2">
    <location>
        <begin position="1"/>
        <end position="20"/>
    </location>
</feature>
<dbReference type="PANTHER" id="PTHR46696:SF4">
    <property type="entry name" value="BIOTIN BIOSYNTHESIS CYTOCHROME P450"/>
    <property type="match status" value="1"/>
</dbReference>
<dbReference type="PANTHER" id="PTHR46696">
    <property type="entry name" value="P450, PUTATIVE (EUROFUNG)-RELATED"/>
    <property type="match status" value="1"/>
</dbReference>
<evidence type="ECO:0000256" key="2">
    <source>
        <dbReference type="SAM" id="MobiDB-lite"/>
    </source>
</evidence>
<dbReference type="PRINTS" id="PR00359">
    <property type="entry name" value="BP450"/>
</dbReference>
<dbReference type="Proteomes" id="UP001428817">
    <property type="component" value="Unassembled WGS sequence"/>
</dbReference>
<dbReference type="CDD" id="cd11033">
    <property type="entry name" value="CYP142-like"/>
    <property type="match status" value="1"/>
</dbReference>
<dbReference type="InterPro" id="IPR001128">
    <property type="entry name" value="Cyt_P450"/>
</dbReference>
<evidence type="ECO:0000313" key="3">
    <source>
        <dbReference type="EMBL" id="GAA5174397.1"/>
    </source>
</evidence>
<evidence type="ECO:0000256" key="1">
    <source>
        <dbReference type="ARBA" id="ARBA00010617"/>
    </source>
</evidence>
<dbReference type="RefSeq" id="WP_345703516.1">
    <property type="nucleotide sequence ID" value="NZ_BAABJP010000062.1"/>
</dbReference>
<evidence type="ECO:0000313" key="4">
    <source>
        <dbReference type="Proteomes" id="UP001428817"/>
    </source>
</evidence>
<gene>
    <name evidence="3" type="ORF">GCM10023321_78130</name>
</gene>
<dbReference type="InterPro" id="IPR002397">
    <property type="entry name" value="Cyt_P450_B"/>
</dbReference>
<reference evidence="4" key="1">
    <citation type="journal article" date="2019" name="Int. J. Syst. Evol. Microbiol.">
        <title>The Global Catalogue of Microorganisms (GCM) 10K type strain sequencing project: providing services to taxonomists for standard genome sequencing and annotation.</title>
        <authorList>
            <consortium name="The Broad Institute Genomics Platform"/>
            <consortium name="The Broad Institute Genome Sequencing Center for Infectious Disease"/>
            <person name="Wu L."/>
            <person name="Ma J."/>
        </authorList>
    </citation>
    <scope>NUCLEOTIDE SEQUENCE [LARGE SCALE GENOMIC DNA]</scope>
    <source>
        <strain evidence="4">JCM 18303</strain>
    </source>
</reference>
<dbReference type="InterPro" id="IPR036396">
    <property type="entry name" value="Cyt_P450_sf"/>
</dbReference>
<dbReference type="EMBL" id="BAABJP010000062">
    <property type="protein sequence ID" value="GAA5174397.1"/>
    <property type="molecule type" value="Genomic_DNA"/>
</dbReference>
<accession>A0ABP9RC36</accession>
<proteinExistence type="inferred from homology"/>
<comment type="similarity">
    <text evidence="1">Belongs to the cytochrome P450 family.</text>
</comment>
<dbReference type="SUPFAM" id="SSF48264">
    <property type="entry name" value="Cytochrome P450"/>
    <property type="match status" value="1"/>
</dbReference>
<dbReference type="Gene3D" id="1.10.630.10">
    <property type="entry name" value="Cytochrome P450"/>
    <property type="match status" value="1"/>
</dbReference>
<sequence>MTTTNMFEGQGTGLTRQASGNPDRPYDEINISKREFWATTMDERERTFAVLRRERPITWQPPLEDNLLPVPDDYGYWAVTTHRHLVEVTKRPDDFLSGPGIVGDNLPVEMLESAQSIIAMDPPRHSKLRRLVSVAFTPKQMRRIEDRINANATKVVDNLLEKAKASPDGWVDWVSECGTLLPMHNFNDMMGVPDGERQKTSHEMTVFMSWGDDEVSGGTTEEKLGTMLTSLTYMHELSQRTVTERRANPADDLFTSLAQAEVDGEKLTDHEIGSFFVLLTIAGNDTTRQSLAHGLRSLTTHPDQRAWLREDPEGRVNTAVEEMVRWATPIMTFRRTAARDCELDGVQITQGDKLIMFYSSANRDDTAIERPHELDFSRHPNPHISFGGGGIHHCLGNQLARFQLRALFIELMRRCPDIVAEEPVLSPGSFFHVVKRMPCRPFPA</sequence>
<comment type="caution">
    <text evidence="3">The sequence shown here is derived from an EMBL/GenBank/DDBJ whole genome shotgun (WGS) entry which is preliminary data.</text>
</comment>
<feature type="region of interest" description="Disordered" evidence="2">
    <location>
        <begin position="1"/>
        <end position="26"/>
    </location>
</feature>
<organism evidence="3 4">
    <name type="scientific">Pseudonocardia eucalypti</name>
    <dbReference type="NCBI Taxonomy" id="648755"/>
    <lineage>
        <taxon>Bacteria</taxon>
        <taxon>Bacillati</taxon>
        <taxon>Actinomycetota</taxon>
        <taxon>Actinomycetes</taxon>
        <taxon>Pseudonocardiales</taxon>
        <taxon>Pseudonocardiaceae</taxon>
        <taxon>Pseudonocardia</taxon>
    </lineage>
</organism>
<keyword evidence="4" id="KW-1185">Reference proteome</keyword>
<protein>
    <submittedName>
        <fullName evidence="3">Cytochrome P450</fullName>
    </submittedName>
</protein>
<dbReference type="Pfam" id="PF00067">
    <property type="entry name" value="p450"/>
    <property type="match status" value="1"/>
</dbReference>
<name>A0ABP9RC36_9PSEU</name>